<gene>
    <name evidence="3" type="ORF">CR159_06490</name>
</gene>
<dbReference type="PANTHER" id="PTHR43130:SF3">
    <property type="entry name" value="HTH-TYPE TRANSCRIPTIONAL REGULATOR RV1931C"/>
    <property type="match status" value="1"/>
</dbReference>
<dbReference type="RefSeq" id="WP_102073196.1">
    <property type="nucleotide sequence ID" value="NZ_PDNW01000004.1"/>
</dbReference>
<protein>
    <submittedName>
        <fullName evidence="3">Thiamine biosynthesis protein ThiJ</fullName>
    </submittedName>
</protein>
<feature type="domain" description="DJ-1/PfpI" evidence="2">
    <location>
        <begin position="60"/>
        <end position="221"/>
    </location>
</feature>
<dbReference type="EMBL" id="PDNW01000004">
    <property type="protein sequence ID" value="PLC50651.1"/>
    <property type="molecule type" value="Genomic_DNA"/>
</dbReference>
<sequence length="370" mass="40180">MFRSIWAIMAVCIAAFSLTSIAANAPVSARAGDAFSQQQKQAFIDALKPRQEDRPLIAILALNEGTEMTDLLLPHALLKRADVADVQLVAPHSGRVNLYPPALQIESAQDTHRYDQDHPGGADYIIVPAMEPDNDPAVTAWLRGQAKQGAIVIGVCSGVRVVGQAGLLDGRRFTGHWYDRSTLLEYPGVTYVPQQRYVADRGVATTTGISASVPVTLALIEAIGGQEKAQALAAEIGVESWGPEHDSDRFGLNSGRAWSYMMNKAAFWRGEEWVVDVKDGMDDVALALAADAWSRTGHVSIQAASPAGPVTLRSGLVLVARPADKAMHRLPLSSELKPMNQLDRTLSQIAERYGAKQRDWVMQEMEYAGR</sequence>
<dbReference type="OrthoDB" id="6382410at2"/>
<dbReference type="InterPro" id="IPR002818">
    <property type="entry name" value="DJ-1/PfpI"/>
</dbReference>
<proteinExistence type="predicted"/>
<evidence type="ECO:0000313" key="4">
    <source>
        <dbReference type="Proteomes" id="UP000234190"/>
    </source>
</evidence>
<feature type="chain" id="PRO_5014840123" evidence="1">
    <location>
        <begin position="23"/>
        <end position="370"/>
    </location>
</feature>
<evidence type="ECO:0000313" key="3">
    <source>
        <dbReference type="EMBL" id="PLC50651.1"/>
    </source>
</evidence>
<comment type="caution">
    <text evidence="3">The sequence shown here is derived from an EMBL/GenBank/DDBJ whole genome shotgun (WGS) entry which is preliminary data.</text>
</comment>
<organism evidence="3 4">
    <name type="scientific">Pollutimonas subterranea</name>
    <dbReference type="NCBI Taxonomy" id="2045210"/>
    <lineage>
        <taxon>Bacteria</taxon>
        <taxon>Pseudomonadati</taxon>
        <taxon>Pseudomonadota</taxon>
        <taxon>Betaproteobacteria</taxon>
        <taxon>Burkholderiales</taxon>
        <taxon>Alcaligenaceae</taxon>
        <taxon>Pollutimonas</taxon>
    </lineage>
</organism>
<keyword evidence="4" id="KW-1185">Reference proteome</keyword>
<keyword evidence="1" id="KW-0732">Signal</keyword>
<accession>A0A2N4U6K9</accession>
<dbReference type="InterPro" id="IPR052158">
    <property type="entry name" value="INH-QAR"/>
</dbReference>
<dbReference type="Gene3D" id="3.40.50.880">
    <property type="match status" value="1"/>
</dbReference>
<feature type="signal peptide" evidence="1">
    <location>
        <begin position="1"/>
        <end position="22"/>
    </location>
</feature>
<dbReference type="AlphaFoldDB" id="A0A2N4U6K9"/>
<dbReference type="InterPro" id="IPR029062">
    <property type="entry name" value="Class_I_gatase-like"/>
</dbReference>
<evidence type="ECO:0000259" key="2">
    <source>
        <dbReference type="Pfam" id="PF01965"/>
    </source>
</evidence>
<dbReference type="Proteomes" id="UP000234190">
    <property type="component" value="Unassembled WGS sequence"/>
</dbReference>
<reference evidence="3 4" key="1">
    <citation type="submission" date="2017-10" db="EMBL/GenBank/DDBJ databases">
        <title>Two draft genome sequences of Pusillimonas sp. strains isolated from a nitrate- and radionuclide-contaminated groundwater in Russia.</title>
        <authorList>
            <person name="Grouzdev D.S."/>
            <person name="Tourova T.P."/>
            <person name="Goeva M.A."/>
            <person name="Babich T.L."/>
            <person name="Sokolova D.S."/>
            <person name="Abdullin R."/>
            <person name="Poltaraus A.B."/>
            <person name="Toshchakov S.V."/>
            <person name="Nazina T.N."/>
        </authorList>
    </citation>
    <scope>NUCLEOTIDE SEQUENCE [LARGE SCALE GENOMIC DNA]</scope>
    <source>
        <strain evidence="3 4">JR1/69-3-13</strain>
    </source>
</reference>
<name>A0A2N4U6K9_9BURK</name>
<dbReference type="SUPFAM" id="SSF52317">
    <property type="entry name" value="Class I glutamine amidotransferase-like"/>
    <property type="match status" value="1"/>
</dbReference>
<evidence type="ECO:0000256" key="1">
    <source>
        <dbReference type="SAM" id="SignalP"/>
    </source>
</evidence>
<dbReference type="PANTHER" id="PTHR43130">
    <property type="entry name" value="ARAC-FAMILY TRANSCRIPTIONAL REGULATOR"/>
    <property type="match status" value="1"/>
</dbReference>
<dbReference type="Pfam" id="PF01965">
    <property type="entry name" value="DJ-1_PfpI"/>
    <property type="match status" value="1"/>
</dbReference>